<feature type="region of interest" description="Disordered" evidence="1">
    <location>
        <begin position="345"/>
        <end position="377"/>
    </location>
</feature>
<evidence type="ECO:0000313" key="5">
    <source>
        <dbReference type="Proteomes" id="UP000186583"/>
    </source>
</evidence>
<dbReference type="PANTHER" id="PTHR10900:SF77">
    <property type="entry name" value="FI19380P1"/>
    <property type="match status" value="1"/>
</dbReference>
<dbReference type="PANTHER" id="PTHR10900">
    <property type="entry name" value="PERIOSTIN-RELATED"/>
    <property type="match status" value="1"/>
</dbReference>
<evidence type="ECO:0000256" key="1">
    <source>
        <dbReference type="SAM" id="MobiDB-lite"/>
    </source>
</evidence>
<keyword evidence="5" id="KW-1185">Reference proteome</keyword>
<dbReference type="InterPro" id="IPR000782">
    <property type="entry name" value="FAS1_domain"/>
</dbReference>
<dbReference type="Pfam" id="PF02469">
    <property type="entry name" value="Fasciclin"/>
    <property type="match status" value="2"/>
</dbReference>
<dbReference type="EMBL" id="MPGH01000138">
    <property type="protein sequence ID" value="OLN85953.1"/>
    <property type="molecule type" value="Genomic_DNA"/>
</dbReference>
<dbReference type="InterPro" id="IPR036378">
    <property type="entry name" value="FAS1_dom_sf"/>
</dbReference>
<feature type="chain" id="PRO_5012548072" evidence="2">
    <location>
        <begin position="21"/>
        <end position="397"/>
    </location>
</feature>
<dbReference type="AlphaFoldDB" id="A0A1Q8RP41"/>
<feature type="compositionally biased region" description="Polar residues" evidence="1">
    <location>
        <begin position="345"/>
        <end position="359"/>
    </location>
</feature>
<dbReference type="InterPro" id="IPR050904">
    <property type="entry name" value="Adhesion/Biosynth-related"/>
</dbReference>
<dbReference type="STRING" id="708187.A0A1Q8RP41"/>
<sequence length="397" mass="42132">MKFLVSFALLAASITPLASAWDHPLAARQAQQSLSSALSSHADLSTFNQLLNSYPDIISNVTTGGQNRVTILVPTNDAFTKYLQQSNVSDLAALPVDRLLNVFRYHTLEAGLTVQNFSAPRGITVPTKLRDALNNLRSPGAAIIDQFGADAQGQVLYVAPDAINPAKFRVRQTSDDDKTASLRAGLGQTATLTTIDGIWDGGFFQSIDAVLEVPTVCSTTIKKLSGSLSSLKDALDKTKLWKDLDAKPNITCLAPNTDAFREAGNPQNELGNEDLKNALLFHTLPQVSYSNFLTDGQEFISLSNNIVRVTVRDNEIWFNDAKVVSPNVLTNNGLIHVLDRVMSPNATGPASEPSSTAPSGLSGAASPTGGPGNAGNPVSGNMRSAAVIAFAACLLII</sequence>
<gene>
    <name evidence="4" type="ORF">CCHL11_05436</name>
</gene>
<proteinExistence type="predicted"/>
<evidence type="ECO:0000256" key="2">
    <source>
        <dbReference type="SAM" id="SignalP"/>
    </source>
</evidence>
<dbReference type="SMART" id="SM00554">
    <property type="entry name" value="FAS1"/>
    <property type="match status" value="2"/>
</dbReference>
<comment type="caution">
    <text evidence="4">The sequence shown here is derived from an EMBL/GenBank/DDBJ whole genome shotgun (WGS) entry which is preliminary data.</text>
</comment>
<accession>A0A1Q8RP41</accession>
<reference evidence="4 5" key="1">
    <citation type="submission" date="2016-11" db="EMBL/GenBank/DDBJ databases">
        <title>Draft Genome Assembly of Colletotrichum chlorophyti a pathogen of herbaceous plants.</title>
        <authorList>
            <person name="Gan P."/>
            <person name="Narusaka M."/>
            <person name="Tsushima A."/>
            <person name="Narusaka Y."/>
            <person name="Takano Y."/>
            <person name="Shirasu K."/>
        </authorList>
    </citation>
    <scope>NUCLEOTIDE SEQUENCE [LARGE SCALE GENOMIC DNA]</scope>
    <source>
        <strain evidence="4 5">NTL11</strain>
    </source>
</reference>
<evidence type="ECO:0000259" key="3">
    <source>
        <dbReference type="PROSITE" id="PS50213"/>
    </source>
</evidence>
<dbReference type="SUPFAM" id="SSF82153">
    <property type="entry name" value="FAS1 domain"/>
    <property type="match status" value="2"/>
</dbReference>
<feature type="signal peptide" evidence="2">
    <location>
        <begin position="1"/>
        <end position="20"/>
    </location>
</feature>
<keyword evidence="2" id="KW-0732">Signal</keyword>
<dbReference type="Gene3D" id="2.30.180.10">
    <property type="entry name" value="FAS1 domain"/>
    <property type="match status" value="2"/>
</dbReference>
<evidence type="ECO:0000313" key="4">
    <source>
        <dbReference type="EMBL" id="OLN85953.1"/>
    </source>
</evidence>
<feature type="domain" description="FAS1" evidence="3">
    <location>
        <begin position="215"/>
        <end position="342"/>
    </location>
</feature>
<dbReference type="Proteomes" id="UP000186583">
    <property type="component" value="Unassembled WGS sequence"/>
</dbReference>
<dbReference type="PROSITE" id="PS50213">
    <property type="entry name" value="FAS1"/>
    <property type="match status" value="2"/>
</dbReference>
<name>A0A1Q8RP41_9PEZI</name>
<organism evidence="4 5">
    <name type="scientific">Colletotrichum chlorophyti</name>
    <dbReference type="NCBI Taxonomy" id="708187"/>
    <lineage>
        <taxon>Eukaryota</taxon>
        <taxon>Fungi</taxon>
        <taxon>Dikarya</taxon>
        <taxon>Ascomycota</taxon>
        <taxon>Pezizomycotina</taxon>
        <taxon>Sordariomycetes</taxon>
        <taxon>Hypocreomycetidae</taxon>
        <taxon>Glomerellales</taxon>
        <taxon>Glomerellaceae</taxon>
        <taxon>Colletotrichum</taxon>
    </lineage>
</organism>
<protein>
    <submittedName>
        <fullName evidence="4">Fasciclin-like arabinogalactan protein-like protein 6</fullName>
    </submittedName>
</protein>
<dbReference type="OrthoDB" id="286301at2759"/>
<feature type="domain" description="FAS1" evidence="3">
    <location>
        <begin position="31"/>
        <end position="163"/>
    </location>
</feature>